<dbReference type="GO" id="GO:1904680">
    <property type="term" value="F:peptide transmembrane transporter activity"/>
    <property type="evidence" value="ECO:0007669"/>
    <property type="project" value="TreeGrafter"/>
</dbReference>
<comment type="caution">
    <text evidence="2">The sequence shown here is derived from an EMBL/GenBank/DDBJ whole genome shotgun (WGS) entry which is preliminary data.</text>
</comment>
<protein>
    <submittedName>
        <fullName evidence="2">Peptide ABC transporter substrate-binding protein</fullName>
    </submittedName>
</protein>
<dbReference type="Gene3D" id="3.90.76.10">
    <property type="entry name" value="Dipeptide-binding Protein, Domain 1"/>
    <property type="match status" value="1"/>
</dbReference>
<dbReference type="RefSeq" id="WP_058726803.1">
    <property type="nucleotide sequence ID" value="NZ_LDQC01000092.1"/>
</dbReference>
<dbReference type="PANTHER" id="PTHR30290">
    <property type="entry name" value="PERIPLASMIC BINDING COMPONENT OF ABC TRANSPORTER"/>
    <property type="match status" value="1"/>
</dbReference>
<dbReference type="InterPro" id="IPR039424">
    <property type="entry name" value="SBP_5"/>
</dbReference>
<dbReference type="InterPro" id="IPR030678">
    <property type="entry name" value="Peptide/Ni-bd"/>
</dbReference>
<dbReference type="Gene3D" id="3.40.190.10">
    <property type="entry name" value="Periplasmic binding protein-like II"/>
    <property type="match status" value="1"/>
</dbReference>
<reference evidence="2 3" key="1">
    <citation type="journal article" date="2016" name="Front. Microbiol.">
        <title>Genomic Resource of Rice Seed Associated Bacteria.</title>
        <authorList>
            <person name="Midha S."/>
            <person name="Bansal K."/>
            <person name="Sharma S."/>
            <person name="Kumar N."/>
            <person name="Patil P.P."/>
            <person name="Chaudhry V."/>
            <person name="Patil P.B."/>
        </authorList>
    </citation>
    <scope>NUCLEOTIDE SEQUENCE [LARGE SCALE GENOMIC DNA]</scope>
    <source>
        <strain evidence="2 3">NS184</strain>
    </source>
</reference>
<dbReference type="PIRSF" id="PIRSF002741">
    <property type="entry name" value="MppA"/>
    <property type="match status" value="1"/>
</dbReference>
<dbReference type="PATRIC" id="fig|33881.3.peg.3432"/>
<proteinExistence type="predicted"/>
<organism evidence="2 3">
    <name type="scientific">Curtobacterium luteum</name>
    <dbReference type="NCBI Taxonomy" id="33881"/>
    <lineage>
        <taxon>Bacteria</taxon>
        <taxon>Bacillati</taxon>
        <taxon>Actinomycetota</taxon>
        <taxon>Actinomycetes</taxon>
        <taxon>Micrococcales</taxon>
        <taxon>Microbacteriaceae</taxon>
        <taxon>Curtobacterium</taxon>
    </lineage>
</organism>
<dbReference type="PROSITE" id="PS51318">
    <property type="entry name" value="TAT"/>
    <property type="match status" value="1"/>
</dbReference>
<evidence type="ECO:0000259" key="1">
    <source>
        <dbReference type="Pfam" id="PF00496"/>
    </source>
</evidence>
<dbReference type="GO" id="GO:0042597">
    <property type="term" value="C:periplasmic space"/>
    <property type="evidence" value="ECO:0007669"/>
    <property type="project" value="UniProtKB-ARBA"/>
</dbReference>
<dbReference type="EMBL" id="LDQC01000092">
    <property type="protein sequence ID" value="KTR03004.1"/>
    <property type="molecule type" value="Genomic_DNA"/>
</dbReference>
<dbReference type="CDD" id="cd08503">
    <property type="entry name" value="PBP2_NikA_DppA_OppA_like_17"/>
    <property type="match status" value="1"/>
</dbReference>
<gene>
    <name evidence="2" type="ORF">NS184_14490</name>
</gene>
<dbReference type="GO" id="GO:0043190">
    <property type="term" value="C:ATP-binding cassette (ABC) transporter complex"/>
    <property type="evidence" value="ECO:0007669"/>
    <property type="project" value="InterPro"/>
</dbReference>
<dbReference type="InterPro" id="IPR006311">
    <property type="entry name" value="TAT_signal"/>
</dbReference>
<sequence length="533" mass="58030">MQPIVHEPRNARGPSRRTLLSGAAGLAGLGLLTLTGCSSGASAGTTALPEVAATGTARRGGRLRVARPAASAAETLDSASSLSAYEYLGALYNRLVKLDEQGQPVPDLAEEWSANADGTEWTFRLRRGVRFHDGSRFVAADAIASIQHILDEKTGSPQAGVLGEVMDARSMTAVDQHTLRFSLTKPNAEFPSLLTAYQCYIVPADAVADIGRTGIGTGPFRLSSFTPAGAGSVEAFDDHFAGRPALDGIDFFSIQDTTARVNALLAGQIDLISQTNLDFATARVVAASDRATIARSRNAQWYTIPMLATSDEFRDPRVRQAMKLAYDPRSIVETALQGTGSPGWDNPVPPQLAAFVDDHREHDPDKAKALLKAAGRSDLRASIYTSSYESVFTPMAVAYRDAVADAGIRLTVQNASSDSYYTQIWMQKPLMVSYWFTGRPIDQLLNQIFRSGSSYNESAWSNERFDALLDDARAEMDDAKRLTLYQDAQRLIVEDGADMTPMFGDRLVGLSRDVVNYSEYGFEFDWLRIGLRR</sequence>
<dbReference type="GO" id="GO:0015833">
    <property type="term" value="P:peptide transport"/>
    <property type="evidence" value="ECO:0007669"/>
    <property type="project" value="TreeGrafter"/>
</dbReference>
<dbReference type="STRING" id="33881.NS184_14490"/>
<name>A0A175RJ88_9MICO</name>
<feature type="domain" description="Solute-binding protein family 5" evidence="1">
    <location>
        <begin position="103"/>
        <end position="440"/>
    </location>
</feature>
<dbReference type="Pfam" id="PF00496">
    <property type="entry name" value="SBP_bac_5"/>
    <property type="match status" value="1"/>
</dbReference>
<dbReference type="SUPFAM" id="SSF53850">
    <property type="entry name" value="Periplasmic binding protein-like II"/>
    <property type="match status" value="1"/>
</dbReference>
<evidence type="ECO:0000313" key="2">
    <source>
        <dbReference type="EMBL" id="KTR03004.1"/>
    </source>
</evidence>
<dbReference type="OrthoDB" id="3225986at2"/>
<dbReference type="Gene3D" id="3.10.105.10">
    <property type="entry name" value="Dipeptide-binding Protein, Domain 3"/>
    <property type="match status" value="1"/>
</dbReference>
<dbReference type="InterPro" id="IPR000914">
    <property type="entry name" value="SBP_5_dom"/>
</dbReference>
<evidence type="ECO:0000313" key="3">
    <source>
        <dbReference type="Proteomes" id="UP000078252"/>
    </source>
</evidence>
<dbReference type="AlphaFoldDB" id="A0A175RJ88"/>
<accession>A0A175RJ88</accession>
<dbReference type="Proteomes" id="UP000078252">
    <property type="component" value="Unassembled WGS sequence"/>
</dbReference>